<dbReference type="RefSeq" id="WP_004995241.1">
    <property type="nucleotide sequence ID" value="NZ_AMWZ01000010.1"/>
</dbReference>
<sequence length="685" mass="77445">MVYILKKHNNIYNSNADAKKHFDSGYNNNCKHFLLFIWGLFLYFFCFVPVVVFKSFNLNDHESLLFKQVITLLILGCTGYHVIIEGLLDTYRITKQKRKFTPNIHILMLLGALGAVFLHNFNEAILLIIIFATSNFLEEYIETKSHKEIRNLLKIAPTQARLRDSEGNFQLIEIEKLNIGDEVIVLSGDQIPSDGIVVSGNSCVDESNITGESIPVDKKKGDKVYGSNINLNNTLVIRITANADQNLFSRIIKLSNELKNNVSKKATLIKRLEPIYVKFVLLISFLILLFFPLINIIKGWEYYSFNKIFEKIIVFVTVASPCALVVADIPATLSAVSYLAKQRILLKNGNALSFLANIKAIVFDKTGTLTIGKPIVKECLFDNSLNEDEKNKFLSIFYYMEQKSNHPLAISIKKYLKDFFVTGENFNKDYSDIEVNNLIGIGIESFYQDKHYKVAKYSDLKSCYVNNKISSELETKIQSFLEDGYTVLYFSCDNTVVMVMAIFDVLRPECSNIINYFRDLNIKTVVLTGDNYKTAQNVAKCLNLDYVFAECLPEDKLAKIKELKTRYTGVAMVGDGVNDALALANADVGIALQEGVDAIADIADVVLMKNNLIKIIQTHKVAVRLNNIVCQNMIFAISVIIILTISNFFTSLFLPFAVFLHEISTILVLLNGLRMLKNENLQSIK</sequence>
<dbReference type="InterPro" id="IPR023298">
    <property type="entry name" value="ATPase_P-typ_TM_dom_sf"/>
</dbReference>
<dbReference type="SUPFAM" id="SSF81653">
    <property type="entry name" value="Calcium ATPase, transduction domain A"/>
    <property type="match status" value="1"/>
</dbReference>
<comment type="similarity">
    <text evidence="2 11">Belongs to the cation transport ATPase (P-type) (TC 3.A.3) family. Type IB subfamily.</text>
</comment>
<dbReference type="InterPro" id="IPR036412">
    <property type="entry name" value="HAD-like_sf"/>
</dbReference>
<keyword evidence="9 11" id="KW-1133">Transmembrane helix</keyword>
<dbReference type="NCBIfam" id="TIGR01494">
    <property type="entry name" value="ATPase_P-type"/>
    <property type="match status" value="2"/>
</dbReference>
<dbReference type="PANTHER" id="PTHR43079:SF1">
    <property type="entry name" value="CADMIUM_ZINC-TRANSPORTING ATPASE HMA1, CHLOROPLASTIC-RELATED"/>
    <property type="match status" value="1"/>
</dbReference>
<dbReference type="InterPro" id="IPR044492">
    <property type="entry name" value="P_typ_ATPase_HD_dom"/>
</dbReference>
<dbReference type="InterPro" id="IPR027256">
    <property type="entry name" value="P-typ_ATPase_IB"/>
</dbReference>
<keyword evidence="4 11" id="KW-0479">Metal-binding</keyword>
<feature type="transmembrane region" description="Helical" evidence="11">
    <location>
        <begin position="65"/>
        <end position="88"/>
    </location>
</feature>
<dbReference type="InterPro" id="IPR023214">
    <property type="entry name" value="HAD_sf"/>
</dbReference>
<dbReference type="InterPro" id="IPR008250">
    <property type="entry name" value="ATPase_P-typ_transduc_dom_A_sf"/>
</dbReference>
<comment type="caution">
    <text evidence="13">The sequence shown here is derived from an EMBL/GenBank/DDBJ whole genome shotgun (WGS) entry which is preliminary data.</text>
</comment>
<feature type="transmembrane region" description="Helical" evidence="11">
    <location>
        <begin position="124"/>
        <end position="141"/>
    </location>
</feature>
<evidence type="ECO:0000256" key="6">
    <source>
        <dbReference type="ARBA" id="ARBA00022840"/>
    </source>
</evidence>
<dbReference type="Pfam" id="PF00702">
    <property type="entry name" value="Hydrolase"/>
    <property type="match status" value="1"/>
</dbReference>
<proteinExistence type="inferred from homology"/>
<evidence type="ECO:0000256" key="11">
    <source>
        <dbReference type="RuleBase" id="RU362081"/>
    </source>
</evidence>
<dbReference type="Pfam" id="PF00122">
    <property type="entry name" value="E1-E2_ATPase"/>
    <property type="match status" value="1"/>
</dbReference>
<evidence type="ECO:0000256" key="9">
    <source>
        <dbReference type="ARBA" id="ARBA00022989"/>
    </source>
</evidence>
<feature type="transmembrane region" description="Helical" evidence="11">
    <location>
        <begin position="275"/>
        <end position="297"/>
    </location>
</feature>
<feature type="domain" description="P-type ATPase A" evidence="12">
    <location>
        <begin position="155"/>
        <end position="254"/>
    </location>
</feature>
<comment type="subcellular location">
    <subcellularLocation>
        <location evidence="11">Cell membrane</location>
    </subcellularLocation>
    <subcellularLocation>
        <location evidence="1">Membrane</location>
        <topology evidence="1">Multi-pass membrane protein</topology>
    </subcellularLocation>
</comment>
<dbReference type="InterPro" id="IPR018303">
    <property type="entry name" value="ATPase_P-typ_P_site"/>
</dbReference>
<dbReference type="InterPro" id="IPR051949">
    <property type="entry name" value="Cation_Transport_ATPase"/>
</dbReference>
<keyword evidence="8" id="KW-1278">Translocase</keyword>
<dbReference type="EMBL" id="AMWZ01000010">
    <property type="protein sequence ID" value="EMR14498.1"/>
    <property type="molecule type" value="Genomic_DNA"/>
</dbReference>
<evidence type="ECO:0000256" key="2">
    <source>
        <dbReference type="ARBA" id="ARBA00006024"/>
    </source>
</evidence>
<dbReference type="Gene3D" id="3.40.50.1000">
    <property type="entry name" value="HAD superfamily/HAD-like"/>
    <property type="match status" value="1"/>
</dbReference>
<evidence type="ECO:0000256" key="8">
    <source>
        <dbReference type="ARBA" id="ARBA00022967"/>
    </source>
</evidence>
<keyword evidence="3 11" id="KW-0812">Transmembrane</keyword>
<keyword evidence="5 11" id="KW-0547">Nucleotide-binding</keyword>
<dbReference type="PANTHER" id="PTHR43079">
    <property type="entry name" value="PROBABLE CADMIUM/ZINC-TRANSPORTING ATPASE HMA1"/>
    <property type="match status" value="1"/>
</dbReference>
<gene>
    <name evidence="13" type="primary">zntA</name>
    <name evidence="13" type="ORF">PNWB_v1c3470</name>
</gene>
<dbReference type="NCBIfam" id="TIGR01525">
    <property type="entry name" value="ATPase-IB_hvy"/>
    <property type="match status" value="1"/>
</dbReference>
<dbReference type="SUPFAM" id="SSF81665">
    <property type="entry name" value="Calcium ATPase, transmembrane domain M"/>
    <property type="match status" value="1"/>
</dbReference>
<evidence type="ECO:0000256" key="5">
    <source>
        <dbReference type="ARBA" id="ARBA00022741"/>
    </source>
</evidence>
<dbReference type="Gene3D" id="3.40.1110.10">
    <property type="entry name" value="Calcium-transporting ATPase, cytoplasmic domain N"/>
    <property type="match status" value="1"/>
</dbReference>
<keyword evidence="6 11" id="KW-0067">ATP-binding</keyword>
<dbReference type="InterPro" id="IPR023299">
    <property type="entry name" value="ATPase_P-typ_cyto_dom_N"/>
</dbReference>
<feature type="transmembrane region" description="Helical" evidence="11">
    <location>
        <begin position="625"/>
        <end position="646"/>
    </location>
</feature>
<evidence type="ECO:0000259" key="12">
    <source>
        <dbReference type="Pfam" id="PF00122"/>
    </source>
</evidence>
<dbReference type="SUPFAM" id="SSF81660">
    <property type="entry name" value="Metal cation-transporting ATPase, ATP-binding domain N"/>
    <property type="match status" value="1"/>
</dbReference>
<evidence type="ECO:0000256" key="1">
    <source>
        <dbReference type="ARBA" id="ARBA00004141"/>
    </source>
</evidence>
<dbReference type="PROSITE" id="PS00154">
    <property type="entry name" value="ATPASE_E1_E2"/>
    <property type="match status" value="1"/>
</dbReference>
<reference evidence="13 14" key="1">
    <citation type="journal article" date="2013" name="PLoS ONE">
        <title>Comparative analysis of the peanut witches'-broom phytoplasma genome reveals horizontal transfer of potential mobile units and effectors.</title>
        <authorList>
            <person name="Chung W.C."/>
            <person name="Chen L.L."/>
            <person name="Lo W.S."/>
            <person name="Lin C.P."/>
            <person name="Kuo C.H."/>
        </authorList>
    </citation>
    <scope>NUCLEOTIDE SEQUENCE [LARGE SCALE GENOMIC DNA]</scope>
    <source>
        <strain evidence="13 14">NTU2011</strain>
    </source>
</reference>
<name>A0ABP2TGG3_PEWBP</name>
<keyword evidence="10 11" id="KW-0472">Membrane</keyword>
<protein>
    <submittedName>
        <fullName evidence="13">Cation uptake P-type ATPase</fullName>
    </submittedName>
</protein>
<dbReference type="SUPFAM" id="SSF56784">
    <property type="entry name" value="HAD-like"/>
    <property type="match status" value="1"/>
</dbReference>
<evidence type="ECO:0000256" key="3">
    <source>
        <dbReference type="ARBA" id="ARBA00022692"/>
    </source>
</evidence>
<dbReference type="InterPro" id="IPR001757">
    <property type="entry name" value="P_typ_ATPase"/>
</dbReference>
<evidence type="ECO:0000256" key="4">
    <source>
        <dbReference type="ARBA" id="ARBA00022723"/>
    </source>
</evidence>
<feature type="transmembrane region" description="Helical" evidence="11">
    <location>
        <begin position="312"/>
        <end position="340"/>
    </location>
</feature>
<dbReference type="Gene3D" id="2.70.150.10">
    <property type="entry name" value="Calcium-transporting ATPase, cytoplasmic transduction domain A"/>
    <property type="match status" value="1"/>
</dbReference>
<evidence type="ECO:0000256" key="7">
    <source>
        <dbReference type="ARBA" id="ARBA00022842"/>
    </source>
</evidence>
<keyword evidence="7" id="KW-0460">Magnesium</keyword>
<keyword evidence="11" id="KW-1003">Cell membrane</keyword>
<dbReference type="SFLD" id="SFLDF00027">
    <property type="entry name" value="p-type_atpase"/>
    <property type="match status" value="1"/>
</dbReference>
<evidence type="ECO:0000313" key="14">
    <source>
        <dbReference type="Proteomes" id="UP000014082"/>
    </source>
</evidence>
<feature type="transmembrane region" description="Helical" evidence="11">
    <location>
        <begin position="652"/>
        <end position="673"/>
    </location>
</feature>
<dbReference type="InterPro" id="IPR059000">
    <property type="entry name" value="ATPase_P-type_domA"/>
</dbReference>
<accession>A0ABP2TGG3</accession>
<dbReference type="SFLD" id="SFLDS00003">
    <property type="entry name" value="Haloacid_Dehalogenase"/>
    <property type="match status" value="1"/>
</dbReference>
<dbReference type="Proteomes" id="UP000014082">
    <property type="component" value="Unassembled WGS sequence"/>
</dbReference>
<keyword evidence="14" id="KW-1185">Reference proteome</keyword>
<evidence type="ECO:0000256" key="10">
    <source>
        <dbReference type="ARBA" id="ARBA00023136"/>
    </source>
</evidence>
<feature type="transmembrane region" description="Helical" evidence="11">
    <location>
        <begin position="100"/>
        <end position="118"/>
    </location>
</feature>
<evidence type="ECO:0000313" key="13">
    <source>
        <dbReference type="EMBL" id="EMR14498.1"/>
    </source>
</evidence>
<dbReference type="PRINTS" id="PR00119">
    <property type="entry name" value="CATATPASE"/>
</dbReference>
<dbReference type="SFLD" id="SFLDG00002">
    <property type="entry name" value="C1.7:_P-type_atpase_like"/>
    <property type="match status" value="1"/>
</dbReference>
<organism evidence="13 14">
    <name type="scientific">Peanut witches'-broom phytoplasma NTU2011</name>
    <dbReference type="NCBI Taxonomy" id="1163385"/>
    <lineage>
        <taxon>Bacteria</taxon>
        <taxon>Bacillati</taxon>
        <taxon>Mycoplasmatota</taxon>
        <taxon>Mollicutes</taxon>
        <taxon>Acholeplasmatales</taxon>
        <taxon>Acholeplasmataceae</taxon>
        <taxon>Candidatus Phytoplasma</taxon>
        <taxon>16SrII (Peanut WB group)</taxon>
    </lineage>
</organism>
<feature type="transmembrane region" description="Helical" evidence="11">
    <location>
        <begin position="33"/>
        <end position="53"/>
    </location>
</feature>